<dbReference type="Gene3D" id="3.20.20.300">
    <property type="entry name" value="Glycoside hydrolase, family 3, N-terminal domain"/>
    <property type="match status" value="1"/>
</dbReference>
<reference evidence="8 9" key="1">
    <citation type="journal article" date="2020" name="Biotechnol. Biofuels">
        <title>New insights from the biogas microbiome by comprehensive genome-resolved metagenomics of nearly 1600 species originating from multiple anaerobic digesters.</title>
        <authorList>
            <person name="Campanaro S."/>
            <person name="Treu L."/>
            <person name="Rodriguez-R L.M."/>
            <person name="Kovalovszki A."/>
            <person name="Ziels R.M."/>
            <person name="Maus I."/>
            <person name="Zhu X."/>
            <person name="Kougias P.G."/>
            <person name="Basile A."/>
            <person name="Luo G."/>
            <person name="Schluter A."/>
            <person name="Konstantinidis K.T."/>
            <person name="Angelidaki I."/>
        </authorList>
    </citation>
    <scope>NUCLEOTIDE SEQUENCE [LARGE SCALE GENOMIC DNA]</scope>
    <source>
        <strain evidence="8">AS05jafATM_89</strain>
    </source>
</reference>
<dbReference type="InterPro" id="IPR017853">
    <property type="entry name" value="GH"/>
</dbReference>
<keyword evidence="4 8" id="KW-0378">Hydrolase</keyword>
<evidence type="ECO:0000313" key="8">
    <source>
        <dbReference type="EMBL" id="HHX99460.1"/>
    </source>
</evidence>
<comment type="catalytic activity">
    <reaction evidence="1">
        <text>Hydrolysis of terminal non-reducing N-acetyl-D-hexosamine residues in N-acetyl-beta-D-hexosaminides.</text>
        <dbReference type="EC" id="3.2.1.52"/>
    </reaction>
</comment>
<keyword evidence="6" id="KW-1133">Transmembrane helix</keyword>
<dbReference type="GO" id="GO:0004563">
    <property type="term" value="F:beta-N-acetylhexosaminidase activity"/>
    <property type="evidence" value="ECO:0007669"/>
    <property type="project" value="UniProtKB-EC"/>
</dbReference>
<dbReference type="GO" id="GO:0009254">
    <property type="term" value="P:peptidoglycan turnover"/>
    <property type="evidence" value="ECO:0007669"/>
    <property type="project" value="TreeGrafter"/>
</dbReference>
<evidence type="ECO:0000256" key="4">
    <source>
        <dbReference type="ARBA" id="ARBA00022801"/>
    </source>
</evidence>
<evidence type="ECO:0000256" key="1">
    <source>
        <dbReference type="ARBA" id="ARBA00001231"/>
    </source>
</evidence>
<sequence>MKSKKKDFFISILLLGFFFGIFVLILHFKLIQNPIVEEIEIPKSMVDLYEEARITREKELNAIPLEQSIYDQMSIEERVGQLFMFGIDGNTSLEPNNKKFLKEVKPGSVLLFAKNITDEKQLKKLTNEIQSTDPKIPLFVAIDQEGGVVSRIEWDRVLTEPQNAIGDNQEAYEIAKSRGEKLKELGVNTNLAPVVEYTQDRRSFIYNRTYRGALDEVIQKSVFTVSGYKNASILSVIKHYPGHGDTPKDPHFVLPEIKVSKNQWDRYIQPFSKTIKQVDVDAVMIGHILFPDIDKMPASLSKEIIQKRLIEDLDYNGLVVSDDMEMMALKSMGSKEEIAVKALDAGVDILIYSVYSEKEQGSQKSIYNYVLKKVQDGDIEIEEKVLKILKMKIKYGLLNEGLLTL</sequence>
<dbReference type="GO" id="GO:0005975">
    <property type="term" value="P:carbohydrate metabolic process"/>
    <property type="evidence" value="ECO:0007669"/>
    <property type="project" value="InterPro"/>
</dbReference>
<dbReference type="PANTHER" id="PTHR30480:SF13">
    <property type="entry name" value="BETA-HEXOSAMINIDASE"/>
    <property type="match status" value="1"/>
</dbReference>
<proteinExistence type="inferred from homology"/>
<accession>A0A832QE36</accession>
<keyword evidence="5" id="KW-0326">Glycosidase</keyword>
<gene>
    <name evidence="8" type="ORF">GX533_02155</name>
</gene>
<protein>
    <recommendedName>
        <fullName evidence="3">beta-N-acetylhexosaminidase</fullName>
        <ecNumber evidence="3">3.2.1.52</ecNumber>
    </recommendedName>
</protein>
<evidence type="ECO:0000259" key="7">
    <source>
        <dbReference type="Pfam" id="PF00933"/>
    </source>
</evidence>
<evidence type="ECO:0000256" key="3">
    <source>
        <dbReference type="ARBA" id="ARBA00012663"/>
    </source>
</evidence>
<feature type="domain" description="Glycoside hydrolase family 3 N-terminal" evidence="7">
    <location>
        <begin position="75"/>
        <end position="389"/>
    </location>
</feature>
<evidence type="ECO:0000256" key="6">
    <source>
        <dbReference type="SAM" id="Phobius"/>
    </source>
</evidence>
<dbReference type="EC" id="3.2.1.52" evidence="3"/>
<comment type="caution">
    <text evidence="8">The sequence shown here is derived from an EMBL/GenBank/DDBJ whole genome shotgun (WGS) entry which is preliminary data.</text>
</comment>
<evidence type="ECO:0000256" key="2">
    <source>
        <dbReference type="ARBA" id="ARBA00005336"/>
    </source>
</evidence>
<organism evidence="8 9">
    <name type="scientific">Candidatus Dojkabacteria bacterium</name>
    <dbReference type="NCBI Taxonomy" id="2099670"/>
    <lineage>
        <taxon>Bacteria</taxon>
        <taxon>Candidatus Dojkabacteria</taxon>
    </lineage>
</organism>
<evidence type="ECO:0000256" key="5">
    <source>
        <dbReference type="ARBA" id="ARBA00023295"/>
    </source>
</evidence>
<dbReference type="EMBL" id="DUTP01000003">
    <property type="protein sequence ID" value="HHX99460.1"/>
    <property type="molecule type" value="Genomic_DNA"/>
</dbReference>
<dbReference type="PANTHER" id="PTHR30480">
    <property type="entry name" value="BETA-HEXOSAMINIDASE-RELATED"/>
    <property type="match status" value="1"/>
</dbReference>
<dbReference type="InterPro" id="IPR001764">
    <property type="entry name" value="Glyco_hydro_3_N"/>
</dbReference>
<evidence type="ECO:0000313" key="9">
    <source>
        <dbReference type="Proteomes" id="UP000576550"/>
    </source>
</evidence>
<dbReference type="Proteomes" id="UP000576550">
    <property type="component" value="Unassembled WGS sequence"/>
</dbReference>
<dbReference type="InterPro" id="IPR036962">
    <property type="entry name" value="Glyco_hydro_3_N_sf"/>
</dbReference>
<dbReference type="AlphaFoldDB" id="A0A832QE36"/>
<comment type="similarity">
    <text evidence="2">Belongs to the glycosyl hydrolase 3 family.</text>
</comment>
<keyword evidence="6" id="KW-0812">Transmembrane</keyword>
<dbReference type="InterPro" id="IPR050226">
    <property type="entry name" value="NagZ_Beta-hexosaminidase"/>
</dbReference>
<name>A0A832QE36_9BACT</name>
<feature type="transmembrane region" description="Helical" evidence="6">
    <location>
        <begin position="7"/>
        <end position="28"/>
    </location>
</feature>
<dbReference type="Pfam" id="PF00933">
    <property type="entry name" value="Glyco_hydro_3"/>
    <property type="match status" value="1"/>
</dbReference>
<dbReference type="SUPFAM" id="SSF51445">
    <property type="entry name" value="(Trans)glycosidases"/>
    <property type="match status" value="1"/>
</dbReference>
<keyword evidence="6" id="KW-0472">Membrane</keyword>